<evidence type="ECO:0000259" key="2">
    <source>
        <dbReference type="Pfam" id="PF11560"/>
    </source>
</evidence>
<feature type="compositionally biased region" description="Polar residues" evidence="1">
    <location>
        <begin position="220"/>
        <end position="231"/>
    </location>
</feature>
<feature type="compositionally biased region" description="Low complexity" evidence="1">
    <location>
        <begin position="142"/>
        <end position="153"/>
    </location>
</feature>
<feature type="domain" description="Lamina-associated polypeptide 2 alpha C-terminal" evidence="2">
    <location>
        <begin position="307"/>
        <end position="429"/>
    </location>
</feature>
<evidence type="ECO:0000256" key="1">
    <source>
        <dbReference type="SAM" id="MobiDB-lite"/>
    </source>
</evidence>
<proteinExistence type="predicted"/>
<dbReference type="InterPro" id="IPR021623">
    <property type="entry name" value="LAP2alpha_C"/>
</dbReference>
<evidence type="ECO:0000313" key="4">
    <source>
        <dbReference type="RefSeq" id="XP_034262888.1"/>
    </source>
</evidence>
<dbReference type="InParanoid" id="A0A6P9AWA2"/>
<evidence type="ECO:0000313" key="3">
    <source>
        <dbReference type="Proteomes" id="UP001652622"/>
    </source>
</evidence>
<organism evidence="3 4">
    <name type="scientific">Pantherophis guttatus</name>
    <name type="common">Corn snake</name>
    <name type="synonym">Elaphe guttata</name>
    <dbReference type="NCBI Taxonomy" id="94885"/>
    <lineage>
        <taxon>Eukaryota</taxon>
        <taxon>Metazoa</taxon>
        <taxon>Chordata</taxon>
        <taxon>Craniata</taxon>
        <taxon>Vertebrata</taxon>
        <taxon>Euteleostomi</taxon>
        <taxon>Lepidosauria</taxon>
        <taxon>Squamata</taxon>
        <taxon>Bifurcata</taxon>
        <taxon>Unidentata</taxon>
        <taxon>Episquamata</taxon>
        <taxon>Toxicofera</taxon>
        <taxon>Serpentes</taxon>
        <taxon>Colubroidea</taxon>
        <taxon>Colubridae</taxon>
        <taxon>Colubrinae</taxon>
        <taxon>Pantherophis</taxon>
    </lineage>
</organism>
<dbReference type="RefSeq" id="XP_034262888.1">
    <property type="nucleotide sequence ID" value="XM_034406997.2"/>
</dbReference>
<dbReference type="Gene3D" id="1.10.287.3160">
    <property type="match status" value="1"/>
</dbReference>
<dbReference type="Pfam" id="PF11560">
    <property type="entry name" value="LAP2alpha"/>
    <property type="match status" value="1"/>
</dbReference>
<keyword evidence="3" id="KW-1185">Reference proteome</keyword>
<feature type="region of interest" description="Disordered" evidence="1">
    <location>
        <begin position="441"/>
        <end position="513"/>
    </location>
</feature>
<dbReference type="KEGG" id="pgut:117658879"/>
<feature type="region of interest" description="Disordered" evidence="1">
    <location>
        <begin position="1"/>
        <end position="96"/>
    </location>
</feature>
<feature type="region of interest" description="Disordered" evidence="1">
    <location>
        <begin position="206"/>
        <end position="237"/>
    </location>
</feature>
<dbReference type="AlphaFoldDB" id="A0A6P9AWA2"/>
<gene>
    <name evidence="4" type="primary">LOC117658879</name>
</gene>
<protein>
    <submittedName>
        <fullName evidence="4">Uncharacterized protein LOC117658879</fullName>
    </submittedName>
</protein>
<sequence length="513" mass="56135">MEPSEAGDSHEETPLQPLTKEVRQKASPMRSPDGAREPQRPIPSVSNLPPESLWEEPAPKRTKTAPEATFTPTAAGLRPRERQQTEKSCPKEPEISPEIRLIIAEAIAQGIAAGMQRNQQAASGNTPQQGQSSAPNNPKDVAAPPRALSPASSMFSQESLSDDEEHQGSMLSEDKGGTTDTLGFTGLFRPALFKTLLHRAKATARIGGDPSVSDPASGLSDPNSLVFSEPTTDNEEIPSPKLFLDAVQRQWAQPGAYPGPNVTDKRFYNVAPTLAAALEIPTIDEPVAALACVNMITNDPDEGLNPEDRKAEISLRKAYHAAAWGVKSATAASFFNRTSVLWLKELQARIPATDVQAHKDLNNLIMAAEYSADATLNSAKFASRAIASSVTARRLLWLRYWQASMKFKWKLASAPFKGENLFGEALEPVLIETHDNKKVLRSMSRRPNQRSQNPPFRAADTGNDFSQPQRAYFQPQDRQSNRPGNRGQQNRQQFQSKGQFGGGGNHPYNRSSR</sequence>
<feature type="compositionally biased region" description="Low complexity" evidence="1">
    <location>
        <begin position="481"/>
        <end position="498"/>
    </location>
</feature>
<dbReference type="OMA" id="QFQAKRP"/>
<dbReference type="Proteomes" id="UP001652622">
    <property type="component" value="Unplaced"/>
</dbReference>
<dbReference type="GeneID" id="117658879"/>
<feature type="compositionally biased region" description="Low complexity" evidence="1">
    <location>
        <begin position="65"/>
        <end position="75"/>
    </location>
</feature>
<feature type="compositionally biased region" description="Basic and acidic residues" evidence="1">
    <location>
        <begin position="78"/>
        <end position="94"/>
    </location>
</feature>
<name>A0A6P9AWA2_PANGU</name>
<feature type="compositionally biased region" description="Polar residues" evidence="1">
    <location>
        <begin position="116"/>
        <end position="136"/>
    </location>
</feature>
<accession>A0A6P9AWA2</accession>
<feature type="region of interest" description="Disordered" evidence="1">
    <location>
        <begin position="114"/>
        <end position="178"/>
    </location>
</feature>
<reference evidence="4" key="1">
    <citation type="submission" date="2025-08" db="UniProtKB">
        <authorList>
            <consortium name="RefSeq"/>
        </authorList>
    </citation>
    <scope>IDENTIFICATION</scope>
    <source>
        <tissue evidence="4">Blood</tissue>
    </source>
</reference>